<comment type="catalytic activity">
    <reaction evidence="15">
        <text>GTP = 3',5'-cyclic GMP + diphosphate</text>
        <dbReference type="Rhea" id="RHEA:13665"/>
        <dbReference type="ChEBI" id="CHEBI:33019"/>
        <dbReference type="ChEBI" id="CHEBI:37565"/>
        <dbReference type="ChEBI" id="CHEBI:57746"/>
        <dbReference type="EC" id="4.6.1.2"/>
    </reaction>
    <physiologicalReaction direction="left-to-right" evidence="15">
        <dbReference type="Rhea" id="RHEA:13666"/>
    </physiologicalReaction>
</comment>
<dbReference type="PROSITE" id="PS50125">
    <property type="entry name" value="GUANYLATE_CYCLASE_2"/>
    <property type="match status" value="1"/>
</dbReference>
<dbReference type="SMART" id="SM00044">
    <property type="entry name" value="CYCc"/>
    <property type="match status" value="1"/>
</dbReference>
<dbReference type="GO" id="GO:0005789">
    <property type="term" value="C:endoplasmic reticulum membrane"/>
    <property type="evidence" value="ECO:0007669"/>
    <property type="project" value="UniProtKB-SubCell"/>
</dbReference>
<evidence type="ECO:0000256" key="9">
    <source>
        <dbReference type="ARBA" id="ARBA00023134"/>
    </source>
</evidence>
<evidence type="ECO:0000256" key="12">
    <source>
        <dbReference type="ARBA" id="ARBA00023180"/>
    </source>
</evidence>
<keyword evidence="8 18" id="KW-1133">Transmembrane helix</keyword>
<dbReference type="SUPFAM" id="SSF55073">
    <property type="entry name" value="Nucleotide cyclase"/>
    <property type="match status" value="1"/>
</dbReference>
<organism evidence="22 23">
    <name type="scientific">Cricetulus griseus</name>
    <name type="common">Chinese hamster</name>
    <name type="synonym">Cricetulus barabensis griseus</name>
    <dbReference type="NCBI Taxonomy" id="10029"/>
    <lineage>
        <taxon>Eukaryota</taxon>
        <taxon>Metazoa</taxon>
        <taxon>Chordata</taxon>
        <taxon>Craniata</taxon>
        <taxon>Vertebrata</taxon>
        <taxon>Euteleostomi</taxon>
        <taxon>Mammalia</taxon>
        <taxon>Eutheria</taxon>
        <taxon>Euarchontoglires</taxon>
        <taxon>Glires</taxon>
        <taxon>Rodentia</taxon>
        <taxon>Myomorpha</taxon>
        <taxon>Muroidea</taxon>
        <taxon>Cricetidae</taxon>
        <taxon>Cricetinae</taxon>
        <taxon>Cricetulus</taxon>
    </lineage>
</organism>
<dbReference type="CDD" id="cd07302">
    <property type="entry name" value="CHD"/>
    <property type="match status" value="1"/>
</dbReference>
<dbReference type="InterPro" id="IPR000719">
    <property type="entry name" value="Prot_kinase_dom"/>
</dbReference>
<evidence type="ECO:0000256" key="14">
    <source>
        <dbReference type="ARBA" id="ARBA00023293"/>
    </source>
</evidence>
<dbReference type="PANTHER" id="PTHR11920">
    <property type="entry name" value="GUANYLYL CYCLASE"/>
    <property type="match status" value="1"/>
</dbReference>
<dbReference type="InterPro" id="IPR050401">
    <property type="entry name" value="Cyclic_nucleotide_synthase"/>
</dbReference>
<dbReference type="EMBL" id="JH000144">
    <property type="protein sequence ID" value="EGV96662.1"/>
    <property type="molecule type" value="Genomic_DNA"/>
</dbReference>
<evidence type="ECO:0000256" key="6">
    <source>
        <dbReference type="ARBA" id="ARBA00022741"/>
    </source>
</evidence>
<evidence type="ECO:0000256" key="4">
    <source>
        <dbReference type="ARBA" id="ARBA00022692"/>
    </source>
</evidence>
<feature type="domain" description="Guanylate cyclase" evidence="21">
    <location>
        <begin position="717"/>
        <end position="847"/>
    </location>
</feature>
<gene>
    <name evidence="22" type="ORF">I79_005259</name>
</gene>
<feature type="signal peptide" evidence="19">
    <location>
        <begin position="1"/>
        <end position="20"/>
    </location>
</feature>
<reference evidence="23" key="1">
    <citation type="journal article" date="2011" name="Nat. Biotechnol.">
        <title>The genomic sequence of the Chinese hamster ovary (CHO)-K1 cell line.</title>
        <authorList>
            <person name="Xu X."/>
            <person name="Nagarajan H."/>
            <person name="Lewis N.E."/>
            <person name="Pan S."/>
            <person name="Cai Z."/>
            <person name="Liu X."/>
            <person name="Chen W."/>
            <person name="Xie M."/>
            <person name="Wang W."/>
            <person name="Hammond S."/>
            <person name="Andersen M.R."/>
            <person name="Neff N."/>
            <person name="Passarelli B."/>
            <person name="Koh W."/>
            <person name="Fan H.C."/>
            <person name="Wang J."/>
            <person name="Gui Y."/>
            <person name="Lee K.H."/>
            <person name="Betenbaugh M.J."/>
            <person name="Quake S.R."/>
            <person name="Famili I."/>
            <person name="Palsson B.O."/>
            <person name="Wang J."/>
        </authorList>
    </citation>
    <scope>NUCLEOTIDE SEQUENCE [LARGE SCALE GENOMIC DNA]</scope>
    <source>
        <strain evidence="23">CHO K1 cell line</strain>
    </source>
</reference>
<dbReference type="InterPro" id="IPR036824">
    <property type="entry name" value="Nucleoplasmin_core_dom_sf"/>
</dbReference>
<dbReference type="AlphaFoldDB" id="G3H4Q3"/>
<evidence type="ECO:0000256" key="1">
    <source>
        <dbReference type="ARBA" id="ARBA00004115"/>
    </source>
</evidence>
<evidence type="ECO:0000256" key="15">
    <source>
        <dbReference type="ARBA" id="ARBA00036920"/>
    </source>
</evidence>
<dbReference type="FunFam" id="3.30.70.1230:FF:000015">
    <property type="entry name" value="Guanylate cyclase"/>
    <property type="match status" value="1"/>
</dbReference>
<keyword evidence="9" id="KW-0342">GTP-binding</keyword>
<evidence type="ECO:0000313" key="23">
    <source>
        <dbReference type="Proteomes" id="UP000001075"/>
    </source>
</evidence>
<protein>
    <recommendedName>
        <fullName evidence="17">Guanylate cyclase</fullName>
        <ecNumber evidence="17">4.6.1.2</ecNumber>
    </recommendedName>
</protein>
<evidence type="ECO:0000256" key="2">
    <source>
        <dbReference type="ARBA" id="ARBA00004251"/>
    </source>
</evidence>
<dbReference type="InterPro" id="IPR001054">
    <property type="entry name" value="A/G_cyclase"/>
</dbReference>
<dbReference type="PROSITE" id="PS00452">
    <property type="entry name" value="GUANYLATE_CYCLASE_1"/>
    <property type="match status" value="1"/>
</dbReference>
<keyword evidence="4 18" id="KW-0812">Transmembrane</keyword>
<evidence type="ECO:0000259" key="20">
    <source>
        <dbReference type="PROSITE" id="PS50011"/>
    </source>
</evidence>
<evidence type="ECO:0000256" key="16">
    <source>
        <dbReference type="RuleBase" id="RU000405"/>
    </source>
</evidence>
<keyword evidence="12" id="KW-0325">Glycoprotein</keyword>
<dbReference type="Pfam" id="PF00211">
    <property type="entry name" value="Guanylate_cyc"/>
    <property type="match status" value="1"/>
</dbReference>
<evidence type="ECO:0000256" key="18">
    <source>
        <dbReference type="SAM" id="Phobius"/>
    </source>
</evidence>
<sequence>MKTSLLALAAWLTLFQPRQAFWTSQMRKNCHNGTYHISVLMMNNSAYKEPLENLSDAVNEGLAIVRERLSEAGLNVTVNATFMYSDGLIHKSGDCRSSTCEGLDLLREITREHNMGCVLMGPSCTYSTFQMYLDTQLSYPMISAGSFGLSCDYKETLTRVLPPARKLMYFLVDFWKVNDAPFKIFSWNSSYVYKNGSEPEDCFWYLNALEASVSYFSEMLSFKDVLRRSEQFQEILSGLNRKSNVIVMCGTPENFYSVKGDLKVAEDTVVILVDLFRLGRNDFSLAYLEGTLLFGHMLKIFLENGENVTSSKFARAFRNLTFEGFAGPVTLDDSGDIDNIMCLLYVSMDTRKGGQHDKRPQVLMIAVFTLTGIVVLLLLIALLVLRKYRRDNELRQKKWSHIPSESIFPLETNETNHISLKKVILKDLKHSDGNFTEKQKIELNKLLQSDYYNLTKFYGTVKLDTRIFGVTEYCERGSLREVLNDTISYPDGTFMDWEFKISVLYDVAKGMSYLHSSKIEVHGRLKSTNCVVDSRMVVKITDFGCNSILPPKKDLWTAPEHLRQASVSQKGDVYSFGIIAQEIILRKETFYTQSCRDQNDLFLETVDEKELEVYLLVKSCWEEDPEKRPDFKKIESTLAKIFGLFHDQKNESYMDTLIRRLQLYSRNLEHLVEERTQLYKAERDRADRLNFMLLPRLVVKSLKEKGIVEPELYEEVTIYFSDIVGFTTICKYSTPMEVVDMLNDIYKSFDQIVDHHDVYKVETIGDAYVVASGLPMRNGNRHAVDISKMALDILSFMGTFELEHLPGLPVWIRIGVHSGPCAAGVVGIKMPRYCLFGDTVNTASRMESTGLPLRIHMSSSTIAILKRTDCQFLYEVRGETYLKVQPTVSFEGFEITLPVVLWLMHGSGPVHISGQHLVVKGPAPHFGSHNSLTRACLGH</sequence>
<evidence type="ECO:0000256" key="7">
    <source>
        <dbReference type="ARBA" id="ARBA00022824"/>
    </source>
</evidence>
<keyword evidence="3" id="KW-1003">Cell membrane</keyword>
<dbReference type="SUPFAM" id="SSF56112">
    <property type="entry name" value="Protein kinase-like (PK-like)"/>
    <property type="match status" value="1"/>
</dbReference>
<dbReference type="EC" id="4.6.1.2" evidence="17"/>
<dbReference type="GO" id="GO:0005886">
    <property type="term" value="C:plasma membrane"/>
    <property type="evidence" value="ECO:0007669"/>
    <property type="project" value="UniProtKB-SubCell"/>
</dbReference>
<dbReference type="InterPro" id="IPR001245">
    <property type="entry name" value="Ser-Thr/Tyr_kinase_cat_dom"/>
</dbReference>
<dbReference type="Gene3D" id="2.60.120.340">
    <property type="entry name" value="Nucleoplasmin core domain"/>
    <property type="match status" value="1"/>
</dbReference>
<dbReference type="Gene3D" id="1.10.510.10">
    <property type="entry name" value="Transferase(Phosphotransferase) domain 1"/>
    <property type="match status" value="1"/>
</dbReference>
<name>G3H4Q3_CRIGR</name>
<dbReference type="GO" id="GO:0007168">
    <property type="term" value="P:receptor guanylyl cyclase signaling pathway"/>
    <property type="evidence" value="ECO:0007669"/>
    <property type="project" value="TreeGrafter"/>
</dbReference>
<dbReference type="SUPFAM" id="SSF69203">
    <property type="entry name" value="Nucleoplasmin-like core domain"/>
    <property type="match status" value="1"/>
</dbReference>
<dbReference type="FunFam" id="3.40.50.2300:FF:000185">
    <property type="entry name" value="Guanylate cyclase"/>
    <property type="match status" value="1"/>
</dbReference>
<dbReference type="GO" id="GO:0005524">
    <property type="term" value="F:ATP binding"/>
    <property type="evidence" value="ECO:0007669"/>
    <property type="project" value="InterPro"/>
</dbReference>
<proteinExistence type="inferred from homology"/>
<keyword evidence="6" id="KW-0547">Nucleotide-binding</keyword>
<evidence type="ECO:0000256" key="5">
    <source>
        <dbReference type="ARBA" id="ARBA00022729"/>
    </source>
</evidence>
<feature type="domain" description="Protein kinase" evidence="20">
    <location>
        <begin position="388"/>
        <end position="642"/>
    </location>
</feature>
<feature type="chain" id="PRO_5003444160" description="Guanylate cyclase" evidence="19">
    <location>
        <begin position="21"/>
        <end position="939"/>
    </location>
</feature>
<dbReference type="PANTHER" id="PTHR11920:SF347">
    <property type="entry name" value="GUANYLYL CYCLASE C"/>
    <property type="match status" value="1"/>
</dbReference>
<dbReference type="GO" id="GO:0001653">
    <property type="term" value="F:peptide receptor activity"/>
    <property type="evidence" value="ECO:0007669"/>
    <property type="project" value="TreeGrafter"/>
</dbReference>
<dbReference type="Pfam" id="PF07714">
    <property type="entry name" value="PK_Tyr_Ser-Thr"/>
    <property type="match status" value="1"/>
</dbReference>
<keyword evidence="13 16" id="KW-0456">Lyase</keyword>
<evidence type="ECO:0000256" key="8">
    <source>
        <dbReference type="ARBA" id="ARBA00022989"/>
    </source>
</evidence>
<accession>G3H4Q3</accession>
<feature type="transmembrane region" description="Helical" evidence="18">
    <location>
        <begin position="362"/>
        <end position="385"/>
    </location>
</feature>
<evidence type="ECO:0000256" key="10">
    <source>
        <dbReference type="ARBA" id="ARBA00023136"/>
    </source>
</evidence>
<dbReference type="InterPro" id="IPR018297">
    <property type="entry name" value="A/G_cyclase_CS"/>
</dbReference>
<dbReference type="GO" id="GO:0005525">
    <property type="term" value="F:GTP binding"/>
    <property type="evidence" value="ECO:0007669"/>
    <property type="project" value="UniProtKB-KW"/>
</dbReference>
<dbReference type="FunCoup" id="G3H4Q3">
    <property type="interactions" value="645"/>
</dbReference>
<dbReference type="PROSITE" id="PS50011">
    <property type="entry name" value="PROTEIN_KINASE_DOM"/>
    <property type="match status" value="1"/>
</dbReference>
<comment type="similarity">
    <text evidence="16">Belongs to the adenylyl cyclase class-4/guanylyl cyclase family.</text>
</comment>
<evidence type="ECO:0000256" key="11">
    <source>
        <dbReference type="ARBA" id="ARBA00023170"/>
    </source>
</evidence>
<dbReference type="GO" id="GO:0004383">
    <property type="term" value="F:guanylate cyclase activity"/>
    <property type="evidence" value="ECO:0007669"/>
    <property type="project" value="UniProtKB-EC"/>
</dbReference>
<dbReference type="Proteomes" id="UP000001075">
    <property type="component" value="Unassembled WGS sequence"/>
</dbReference>
<keyword evidence="10 18" id="KW-0472">Membrane</keyword>
<evidence type="ECO:0000259" key="21">
    <source>
        <dbReference type="PROSITE" id="PS50125"/>
    </source>
</evidence>
<dbReference type="GO" id="GO:0035556">
    <property type="term" value="P:intracellular signal transduction"/>
    <property type="evidence" value="ECO:0007669"/>
    <property type="project" value="InterPro"/>
</dbReference>
<keyword evidence="7" id="KW-0256">Endoplasmic reticulum</keyword>
<dbReference type="InterPro" id="IPR029787">
    <property type="entry name" value="Nucleotide_cyclase"/>
</dbReference>
<dbReference type="GO" id="GO:0004672">
    <property type="term" value="F:protein kinase activity"/>
    <property type="evidence" value="ECO:0007669"/>
    <property type="project" value="InterPro"/>
</dbReference>
<evidence type="ECO:0000256" key="13">
    <source>
        <dbReference type="ARBA" id="ARBA00023239"/>
    </source>
</evidence>
<dbReference type="InterPro" id="IPR011009">
    <property type="entry name" value="Kinase-like_dom_sf"/>
</dbReference>
<keyword evidence="5 19" id="KW-0732">Signal</keyword>
<evidence type="ECO:0000256" key="17">
    <source>
        <dbReference type="RuleBase" id="RU003431"/>
    </source>
</evidence>
<keyword evidence="11 22" id="KW-0675">Receptor</keyword>
<comment type="subcellular location">
    <subcellularLocation>
        <location evidence="2">Cell membrane</location>
        <topology evidence="2">Single-pass type I membrane protein</topology>
    </subcellularLocation>
    <subcellularLocation>
        <location evidence="1">Endoplasmic reticulum membrane</location>
        <topology evidence="1">Single-pass type I membrane protein</topology>
    </subcellularLocation>
</comment>
<evidence type="ECO:0000256" key="3">
    <source>
        <dbReference type="ARBA" id="ARBA00022475"/>
    </source>
</evidence>
<dbReference type="InterPro" id="IPR028082">
    <property type="entry name" value="Peripla_BP_I"/>
</dbReference>
<dbReference type="Gene3D" id="3.30.70.1230">
    <property type="entry name" value="Nucleotide cyclase"/>
    <property type="match status" value="1"/>
</dbReference>
<dbReference type="STRING" id="10029.G3H4Q3"/>
<dbReference type="Gene3D" id="3.40.50.2300">
    <property type="match status" value="1"/>
</dbReference>
<dbReference type="SUPFAM" id="SSF53822">
    <property type="entry name" value="Periplasmic binding protein-like I"/>
    <property type="match status" value="1"/>
</dbReference>
<keyword evidence="14 17" id="KW-0141">cGMP biosynthesis</keyword>
<evidence type="ECO:0000313" key="22">
    <source>
        <dbReference type="EMBL" id="EGV96662.1"/>
    </source>
</evidence>
<dbReference type="InParanoid" id="G3H4Q3"/>
<evidence type="ECO:0000256" key="19">
    <source>
        <dbReference type="SAM" id="SignalP"/>
    </source>
</evidence>
<dbReference type="GO" id="GO:0004016">
    <property type="term" value="F:adenylate cyclase activity"/>
    <property type="evidence" value="ECO:0007669"/>
    <property type="project" value="TreeGrafter"/>
</dbReference>
<dbReference type="FunFam" id="1.10.510.10:FF:000364">
    <property type="entry name" value="Guanylate cyclase"/>
    <property type="match status" value="1"/>
</dbReference>
<dbReference type="GlyGen" id="G3H4Q3">
    <property type="glycosylation" value="1 site"/>
</dbReference>